<gene>
    <name evidence="2" type="ORF">DdX_15164</name>
</gene>
<feature type="domain" description="N-acetyltransferase" evidence="1">
    <location>
        <begin position="11"/>
        <end position="150"/>
    </location>
</feature>
<name>A0AAD4R184_9BILA</name>
<evidence type="ECO:0000259" key="1">
    <source>
        <dbReference type="PROSITE" id="PS51186"/>
    </source>
</evidence>
<dbReference type="AlphaFoldDB" id="A0AAD4R184"/>
<dbReference type="PROSITE" id="PS51186">
    <property type="entry name" value="GNAT"/>
    <property type="match status" value="1"/>
</dbReference>
<organism evidence="2 3">
    <name type="scientific">Ditylenchus destructor</name>
    <dbReference type="NCBI Taxonomy" id="166010"/>
    <lineage>
        <taxon>Eukaryota</taxon>
        <taxon>Metazoa</taxon>
        <taxon>Ecdysozoa</taxon>
        <taxon>Nematoda</taxon>
        <taxon>Chromadorea</taxon>
        <taxon>Rhabditida</taxon>
        <taxon>Tylenchina</taxon>
        <taxon>Tylenchomorpha</taxon>
        <taxon>Sphaerularioidea</taxon>
        <taxon>Anguinidae</taxon>
        <taxon>Anguininae</taxon>
        <taxon>Ditylenchus</taxon>
    </lineage>
</organism>
<protein>
    <submittedName>
        <fullName evidence="2">Acetyltransferase (GNAT) family domain-containing protein</fullName>
    </submittedName>
</protein>
<comment type="caution">
    <text evidence="2">The sequence shown here is derived from an EMBL/GenBank/DDBJ whole genome shotgun (WGS) entry which is preliminary data.</text>
</comment>
<evidence type="ECO:0000313" key="3">
    <source>
        <dbReference type="Proteomes" id="UP001201812"/>
    </source>
</evidence>
<reference evidence="2" key="1">
    <citation type="submission" date="2022-01" db="EMBL/GenBank/DDBJ databases">
        <title>Genome Sequence Resource for Two Populations of Ditylenchus destructor, the Migratory Endoparasitic Phytonematode.</title>
        <authorList>
            <person name="Zhang H."/>
            <person name="Lin R."/>
            <person name="Xie B."/>
        </authorList>
    </citation>
    <scope>NUCLEOTIDE SEQUENCE</scope>
    <source>
        <strain evidence="2">BazhouSP</strain>
    </source>
</reference>
<dbReference type="Pfam" id="PF00583">
    <property type="entry name" value="Acetyltransf_1"/>
    <property type="match status" value="1"/>
</dbReference>
<dbReference type="InterPro" id="IPR000182">
    <property type="entry name" value="GNAT_dom"/>
</dbReference>
<dbReference type="SUPFAM" id="SSF55729">
    <property type="entry name" value="Acyl-CoA N-acyltransferases (Nat)"/>
    <property type="match status" value="1"/>
</dbReference>
<dbReference type="Proteomes" id="UP001201812">
    <property type="component" value="Unassembled WGS sequence"/>
</dbReference>
<sequence length="152" mass="17374">MVWPNERTFTATYCPFAFGAWVQEKAGHNSTEKLVSAIAITDIAPWRQNDYSKILKDDAKKYGYIAYFLTHPDKKYRGQGIGGILYQQVLEEYKKVHKKSRHGMCLDVDEDNLEAKEVYEKLGLHEVGQVLSGTEDDILIQDVYSTKWAPPA</sequence>
<evidence type="ECO:0000313" key="2">
    <source>
        <dbReference type="EMBL" id="KAI1703011.1"/>
    </source>
</evidence>
<accession>A0AAD4R184</accession>
<proteinExistence type="predicted"/>
<dbReference type="InterPro" id="IPR016181">
    <property type="entry name" value="Acyl_CoA_acyltransferase"/>
</dbReference>
<dbReference type="GO" id="GO:0016747">
    <property type="term" value="F:acyltransferase activity, transferring groups other than amino-acyl groups"/>
    <property type="evidence" value="ECO:0007669"/>
    <property type="project" value="InterPro"/>
</dbReference>
<dbReference type="EMBL" id="JAKKPZ010000089">
    <property type="protein sequence ID" value="KAI1703011.1"/>
    <property type="molecule type" value="Genomic_DNA"/>
</dbReference>
<keyword evidence="3" id="KW-1185">Reference proteome</keyword>
<dbReference type="CDD" id="cd04301">
    <property type="entry name" value="NAT_SF"/>
    <property type="match status" value="1"/>
</dbReference>
<dbReference type="Gene3D" id="3.40.630.30">
    <property type="match status" value="1"/>
</dbReference>